<sequence>MSHLEMKGAVSALSFISKAQPQEQKHNNPNSQNQNSEEGKITDGGATIRLGGVASKLSVAHARRGSRILEHRGSWRHFWWGLVSSPTALTNREAGVIVTLGL</sequence>
<evidence type="ECO:0000313" key="2">
    <source>
        <dbReference type="EMBL" id="QCD89372.1"/>
    </source>
</evidence>
<feature type="compositionally biased region" description="Low complexity" evidence="1">
    <location>
        <begin position="27"/>
        <end position="36"/>
    </location>
</feature>
<dbReference type="AlphaFoldDB" id="A0A4D6LKU6"/>
<evidence type="ECO:0000256" key="1">
    <source>
        <dbReference type="SAM" id="MobiDB-lite"/>
    </source>
</evidence>
<gene>
    <name evidence="2" type="ORF">DEO72_LG4g316</name>
</gene>
<evidence type="ECO:0000313" key="3">
    <source>
        <dbReference type="Proteomes" id="UP000501690"/>
    </source>
</evidence>
<dbReference type="Proteomes" id="UP000501690">
    <property type="component" value="Linkage Group LG4"/>
</dbReference>
<accession>A0A4D6LKU6</accession>
<keyword evidence="3" id="KW-1185">Reference proteome</keyword>
<dbReference type="EMBL" id="CP039348">
    <property type="protein sequence ID" value="QCD89372.1"/>
    <property type="molecule type" value="Genomic_DNA"/>
</dbReference>
<feature type="region of interest" description="Disordered" evidence="1">
    <location>
        <begin position="15"/>
        <end position="45"/>
    </location>
</feature>
<organism evidence="2 3">
    <name type="scientific">Vigna unguiculata</name>
    <name type="common">Cowpea</name>
    <dbReference type="NCBI Taxonomy" id="3917"/>
    <lineage>
        <taxon>Eukaryota</taxon>
        <taxon>Viridiplantae</taxon>
        <taxon>Streptophyta</taxon>
        <taxon>Embryophyta</taxon>
        <taxon>Tracheophyta</taxon>
        <taxon>Spermatophyta</taxon>
        <taxon>Magnoliopsida</taxon>
        <taxon>eudicotyledons</taxon>
        <taxon>Gunneridae</taxon>
        <taxon>Pentapetalae</taxon>
        <taxon>rosids</taxon>
        <taxon>fabids</taxon>
        <taxon>Fabales</taxon>
        <taxon>Fabaceae</taxon>
        <taxon>Papilionoideae</taxon>
        <taxon>50 kb inversion clade</taxon>
        <taxon>NPAAA clade</taxon>
        <taxon>indigoferoid/millettioid clade</taxon>
        <taxon>Phaseoleae</taxon>
        <taxon>Vigna</taxon>
    </lineage>
</organism>
<proteinExistence type="predicted"/>
<protein>
    <submittedName>
        <fullName evidence="2">Uncharacterized protein</fullName>
    </submittedName>
</protein>
<name>A0A4D6LKU6_VIGUN</name>
<reference evidence="2 3" key="1">
    <citation type="submission" date="2019-04" db="EMBL/GenBank/DDBJ databases">
        <title>An improved genome assembly and genetic linkage map for asparagus bean, Vigna unguiculata ssp. sesquipedialis.</title>
        <authorList>
            <person name="Xia Q."/>
            <person name="Zhang R."/>
            <person name="Dong Y."/>
        </authorList>
    </citation>
    <scope>NUCLEOTIDE SEQUENCE [LARGE SCALE GENOMIC DNA]</scope>
    <source>
        <tissue evidence="2">Leaf</tissue>
    </source>
</reference>